<evidence type="ECO:0000256" key="1">
    <source>
        <dbReference type="SAM" id="SignalP"/>
    </source>
</evidence>
<dbReference type="RefSeq" id="WP_330146258.1">
    <property type="nucleotide sequence ID" value="NZ_JAZDQU010000002.1"/>
</dbReference>
<evidence type="ECO:0008006" key="4">
    <source>
        <dbReference type="Google" id="ProtNLM"/>
    </source>
</evidence>
<proteinExistence type="predicted"/>
<evidence type="ECO:0000313" key="3">
    <source>
        <dbReference type="Proteomes" id="UP001337681"/>
    </source>
</evidence>
<organism evidence="2 3">
    <name type="scientific">Pedobacter flavus</name>
    <dbReference type="NCBI Taxonomy" id="3113906"/>
    <lineage>
        <taxon>Bacteria</taxon>
        <taxon>Pseudomonadati</taxon>
        <taxon>Bacteroidota</taxon>
        <taxon>Sphingobacteriia</taxon>
        <taxon>Sphingobacteriales</taxon>
        <taxon>Sphingobacteriaceae</taxon>
        <taxon>Pedobacter</taxon>
    </lineage>
</organism>
<keyword evidence="3" id="KW-1185">Reference proteome</keyword>
<evidence type="ECO:0000313" key="2">
    <source>
        <dbReference type="EMBL" id="MEE1885360.1"/>
    </source>
</evidence>
<feature type="chain" id="PRO_5045649347" description="YD repeat-containing protein" evidence="1">
    <location>
        <begin position="36"/>
        <end position="331"/>
    </location>
</feature>
<accession>A0ABU7H265</accession>
<reference evidence="2 3" key="1">
    <citation type="submission" date="2024-01" db="EMBL/GenBank/DDBJ databases">
        <title>Pedobacter sp. nov., isolated from oil-contaminated soil.</title>
        <authorList>
            <person name="Le N.T.T."/>
        </authorList>
    </citation>
    <scope>NUCLEOTIDE SEQUENCE [LARGE SCALE GENOMIC DNA]</scope>
    <source>
        <strain evidence="2 3">VNH31</strain>
    </source>
</reference>
<dbReference type="EMBL" id="JAZDQU010000002">
    <property type="protein sequence ID" value="MEE1885360.1"/>
    <property type="molecule type" value="Genomic_DNA"/>
</dbReference>
<sequence length="331" mass="38501">MKYAVFTHTIDNKKTKVRNSIITLIFLAVGLSASAQHLTPPKTYWQSFGYQKQPDHLQTVHYKSDSLGYEPTTVLVKSFNKEGFIIQDYIEVLGNFASKTAHNYVYKNGVLDSINTLTTNKNFNSTQKLHYDANGKLSKIISNGTYTNYADHFTYDHNGLVQTIQRKYADEQSTLTATFNHQKNYVTEVDALKNGEKKTRYFVYEGDDLFAMISGKSIYTIRFYNNFHRYNFEIEVEKDALQYALDKRKLYQQDEKYLGKLLEEKNGKIVYDIPAETKNENKDVIRQLELDKLYKTTKRRLIFSKYVYADGTTSGSTEMDLIFESKVRKMK</sequence>
<name>A0ABU7H265_9SPHI</name>
<comment type="caution">
    <text evidence="2">The sequence shown here is derived from an EMBL/GenBank/DDBJ whole genome shotgun (WGS) entry which is preliminary data.</text>
</comment>
<dbReference type="Proteomes" id="UP001337681">
    <property type="component" value="Unassembled WGS sequence"/>
</dbReference>
<keyword evidence="1" id="KW-0732">Signal</keyword>
<gene>
    <name evidence="2" type="ORF">VRU49_08005</name>
</gene>
<feature type="signal peptide" evidence="1">
    <location>
        <begin position="1"/>
        <end position="35"/>
    </location>
</feature>
<protein>
    <recommendedName>
        <fullName evidence="4">YD repeat-containing protein</fullName>
    </recommendedName>
</protein>